<protein>
    <submittedName>
        <fullName evidence="3">Uncharacterized protein</fullName>
    </submittedName>
</protein>
<evidence type="ECO:0000313" key="2">
    <source>
        <dbReference type="EMBL" id="PHM45776.1"/>
    </source>
</evidence>
<evidence type="ECO:0000313" key="5">
    <source>
        <dbReference type="Proteomes" id="UP000224607"/>
    </source>
</evidence>
<gene>
    <name evidence="3" type="ORF">SAMN05421680_10596</name>
    <name evidence="2" type="ORF">Xmau_00164</name>
</gene>
<evidence type="ECO:0000313" key="4">
    <source>
        <dbReference type="Proteomes" id="UP000198919"/>
    </source>
</evidence>
<evidence type="ECO:0000313" key="3">
    <source>
        <dbReference type="EMBL" id="SFJ04488.1"/>
    </source>
</evidence>
<reference evidence="4" key="2">
    <citation type="submission" date="2016-10" db="EMBL/GenBank/DDBJ databases">
        <authorList>
            <person name="Varghese N."/>
            <person name="Submissions S."/>
        </authorList>
    </citation>
    <scope>NUCLEOTIDE SEQUENCE [LARGE SCALE GENOMIC DNA]</scope>
    <source>
        <strain evidence="4">DSM 17908</strain>
    </source>
</reference>
<dbReference type="EMBL" id="NITY01000001">
    <property type="protein sequence ID" value="PHM45776.1"/>
    <property type="molecule type" value="Genomic_DNA"/>
</dbReference>
<organism evidence="3 4">
    <name type="scientific">Xenorhabdus mauleonii</name>
    <dbReference type="NCBI Taxonomy" id="351675"/>
    <lineage>
        <taxon>Bacteria</taxon>
        <taxon>Pseudomonadati</taxon>
        <taxon>Pseudomonadota</taxon>
        <taxon>Gammaproteobacteria</taxon>
        <taxon>Enterobacterales</taxon>
        <taxon>Morganellaceae</taxon>
        <taxon>Xenorhabdus</taxon>
    </lineage>
</organism>
<reference evidence="3" key="1">
    <citation type="submission" date="2016-10" db="EMBL/GenBank/DDBJ databases">
        <authorList>
            <person name="de Groot N.N."/>
        </authorList>
    </citation>
    <scope>NUCLEOTIDE SEQUENCE [LARGE SCALE GENOMIC DNA]</scope>
    <source>
        <strain evidence="3">DSM 17908</strain>
    </source>
</reference>
<keyword evidence="1" id="KW-1133">Transmembrane helix</keyword>
<keyword evidence="5" id="KW-1185">Reference proteome</keyword>
<accession>A0A1I3N5E1</accession>
<dbReference type="Proteomes" id="UP000224607">
    <property type="component" value="Unassembled WGS sequence"/>
</dbReference>
<name>A0A1I3N5E1_9GAMM</name>
<dbReference type="Proteomes" id="UP000198919">
    <property type="component" value="Unassembled WGS sequence"/>
</dbReference>
<reference evidence="2 5" key="3">
    <citation type="journal article" date="2017" name="Nat. Microbiol.">
        <title>Natural product diversity associated with the nematode symbionts Photorhabdus and Xenorhabdus.</title>
        <authorList>
            <person name="Tobias N.J."/>
            <person name="Wolff H."/>
            <person name="Djahanschiri B."/>
            <person name="Grundmann F."/>
            <person name="Kronenwerth M."/>
            <person name="Shi Y.M."/>
            <person name="Simonyi S."/>
            <person name="Grun P."/>
            <person name="Shapiro-Ilan D."/>
            <person name="Pidot S.J."/>
            <person name="Stinear T.P."/>
            <person name="Ebersberger I."/>
            <person name="Bode H.B."/>
        </authorList>
    </citation>
    <scope>NUCLEOTIDE SEQUENCE [LARGE SCALE GENOMIC DNA]</scope>
    <source>
        <strain evidence="2 5">DSM 17908</strain>
    </source>
</reference>
<dbReference type="RefSeq" id="WP_092509231.1">
    <property type="nucleotide sequence ID" value="NZ_CAWNQB010000001.1"/>
</dbReference>
<keyword evidence="1" id="KW-0472">Membrane</keyword>
<evidence type="ECO:0000256" key="1">
    <source>
        <dbReference type="SAM" id="Phobius"/>
    </source>
</evidence>
<sequence>MKDIITVILETVDTMPEPIPSIAILTIWLGGAYIFYASWLWFITVPLGFFFTFLYAKKAKTKITKILSAFFALMFISPSIISLLFFREIFSLTLK</sequence>
<dbReference type="EMBL" id="FORG01000005">
    <property type="protein sequence ID" value="SFJ04488.1"/>
    <property type="molecule type" value="Genomic_DNA"/>
</dbReference>
<feature type="transmembrane region" description="Helical" evidence="1">
    <location>
        <begin position="66"/>
        <end position="86"/>
    </location>
</feature>
<proteinExistence type="predicted"/>
<dbReference type="AlphaFoldDB" id="A0A1I3N5E1"/>
<keyword evidence="1" id="KW-0812">Transmembrane</keyword>